<accession>A0A6G0HZU4</accession>
<dbReference type="CDD" id="cd08832">
    <property type="entry name" value="ArfGap_ADAP"/>
    <property type="match status" value="1"/>
</dbReference>
<dbReference type="InterPro" id="IPR001164">
    <property type="entry name" value="ArfGAP_dom"/>
</dbReference>
<dbReference type="GO" id="GO:0008270">
    <property type="term" value="F:zinc ion binding"/>
    <property type="evidence" value="ECO:0007669"/>
    <property type="project" value="UniProtKB-KW"/>
</dbReference>
<dbReference type="FunFam" id="1.10.220.150:FF:000011">
    <property type="entry name" value="Arf-GAP with dual PH domain-containing protein 1"/>
    <property type="match status" value="1"/>
</dbReference>
<dbReference type="InterPro" id="IPR001849">
    <property type="entry name" value="PH_domain"/>
</dbReference>
<dbReference type="PANTHER" id="PTHR46021">
    <property type="entry name" value="ARF-GAP WITH DUAL PH DOMAIN-CONTAINING PROTEIN 1-LIKE PROTEIN"/>
    <property type="match status" value="1"/>
</dbReference>
<dbReference type="SUPFAM" id="SSF57863">
    <property type="entry name" value="ArfGap/RecO-like zinc finger"/>
    <property type="match status" value="1"/>
</dbReference>
<sequence length="441" mass="50588">MALEPEGNNRLLQDVLARPGNETCADCGNPEPDWASLTLGVFVCQACSLLHRSIPHISRVKSVQDTWDASEVELMAAMGNNAAKAKYEQKVPAFYYRPTHTDCKLLREQWIRAKYERNEFEFIEKQEPYSAGQGSQSGDENRDPQCHFQPAKIGNPCGLQITYLKDNSTRTSCLPQRCEDSEYIFPREEEQEQEGVIVTPHSFLVGSDAVWSEMPNEMVDWFNAIRAARFHYLQVAFPGASDEELVPKLTRNFMKEGFMEKTGPKHTEGFKKRWFTMDDRRLMYFKDPLDAYARGEVFIGSKENSYTVLSGLPPSTQGYHWNHGITIVTPDRKFLFACETEAEQRDWIVAFQRVINRPMRPQEYAGYHGDLPQLKVPWRIHPQHLGYRVRTAHFQAAMSRKMFVTIRKALRVKDRGAGALRRAKDKRAAAWTGGHQNAGLF</sequence>
<reference evidence="9 10" key="1">
    <citation type="submission" date="2019-07" db="EMBL/GenBank/DDBJ databases">
        <title>Chromosome genome assembly for large yellow croaker.</title>
        <authorList>
            <person name="Xiao S."/>
        </authorList>
    </citation>
    <scope>NUCLEOTIDE SEQUENCE [LARGE SCALE GENOMIC DNA]</scope>
    <source>
        <strain evidence="9">JMULYC20181020</strain>
        <tissue evidence="9">Muscle</tissue>
    </source>
</reference>
<dbReference type="PROSITE" id="PS50115">
    <property type="entry name" value="ARFGAP"/>
    <property type="match status" value="1"/>
</dbReference>
<dbReference type="InterPro" id="IPR052589">
    <property type="entry name" value="Arf-GAP_dual-PH_domain"/>
</dbReference>
<dbReference type="PANTHER" id="PTHR46021:SF5">
    <property type="entry name" value="ARF-GAP WITH DUAL PH DOMAIN-CONTAINING PROTEIN 1"/>
    <property type="match status" value="1"/>
</dbReference>
<dbReference type="Pfam" id="PF01412">
    <property type="entry name" value="ArfGap"/>
    <property type="match status" value="1"/>
</dbReference>
<comment type="caution">
    <text evidence="9">The sequence shown here is derived from an EMBL/GenBank/DDBJ whole genome shotgun (WGS) entry which is preliminary data.</text>
</comment>
<dbReference type="SMART" id="SM00105">
    <property type="entry name" value="ArfGap"/>
    <property type="match status" value="1"/>
</dbReference>
<dbReference type="SUPFAM" id="SSF50729">
    <property type="entry name" value="PH domain-like"/>
    <property type="match status" value="1"/>
</dbReference>
<evidence type="ECO:0000259" key="7">
    <source>
        <dbReference type="PROSITE" id="PS50003"/>
    </source>
</evidence>
<keyword evidence="10" id="KW-1185">Reference proteome</keyword>
<keyword evidence="4" id="KW-0862">Zinc</keyword>
<dbReference type="CDD" id="cd01251">
    <property type="entry name" value="PH2_ADAP"/>
    <property type="match status" value="1"/>
</dbReference>
<dbReference type="GO" id="GO:0005886">
    <property type="term" value="C:plasma membrane"/>
    <property type="evidence" value="ECO:0007669"/>
    <property type="project" value="TreeGrafter"/>
</dbReference>
<proteinExistence type="predicted"/>
<evidence type="ECO:0000313" key="10">
    <source>
        <dbReference type="Proteomes" id="UP000424527"/>
    </source>
</evidence>
<dbReference type="SMART" id="SM00233">
    <property type="entry name" value="PH"/>
    <property type="match status" value="1"/>
</dbReference>
<dbReference type="GO" id="GO:0005096">
    <property type="term" value="F:GTPase activator activity"/>
    <property type="evidence" value="ECO:0007669"/>
    <property type="project" value="UniProtKB-KW"/>
</dbReference>
<dbReference type="InterPro" id="IPR011993">
    <property type="entry name" value="PH-like_dom_sf"/>
</dbReference>
<dbReference type="InterPro" id="IPR037278">
    <property type="entry name" value="ARFGAP/RecO"/>
</dbReference>
<dbReference type="InterPro" id="IPR037851">
    <property type="entry name" value="PH2_ADAP"/>
</dbReference>
<dbReference type="Gene3D" id="2.30.29.30">
    <property type="entry name" value="Pleckstrin-homology domain (PH domain)/Phosphotyrosine-binding domain (PTB)"/>
    <property type="match status" value="1"/>
</dbReference>
<feature type="domain" description="PH" evidence="7">
    <location>
        <begin position="252"/>
        <end position="356"/>
    </location>
</feature>
<dbReference type="PRINTS" id="PR00405">
    <property type="entry name" value="REVINTRACTNG"/>
</dbReference>
<dbReference type="InterPro" id="IPR038508">
    <property type="entry name" value="ArfGAP_dom_sf"/>
</dbReference>
<dbReference type="AlphaFoldDB" id="A0A6G0HZU4"/>
<evidence type="ECO:0000256" key="1">
    <source>
        <dbReference type="ARBA" id="ARBA00022468"/>
    </source>
</evidence>
<dbReference type="GO" id="GO:1902936">
    <property type="term" value="F:phosphatidylinositol bisphosphate binding"/>
    <property type="evidence" value="ECO:0007669"/>
    <property type="project" value="InterPro"/>
</dbReference>
<keyword evidence="3 5" id="KW-0863">Zinc-finger</keyword>
<feature type="region of interest" description="Disordered" evidence="6">
    <location>
        <begin position="126"/>
        <end position="149"/>
    </location>
</feature>
<evidence type="ECO:0000313" key="9">
    <source>
        <dbReference type="EMBL" id="KAE8284532.1"/>
    </source>
</evidence>
<dbReference type="Proteomes" id="UP000424527">
    <property type="component" value="Unassembled WGS sequence"/>
</dbReference>
<dbReference type="GO" id="GO:0005737">
    <property type="term" value="C:cytoplasm"/>
    <property type="evidence" value="ECO:0007669"/>
    <property type="project" value="TreeGrafter"/>
</dbReference>
<protein>
    <submittedName>
        <fullName evidence="9">Arf-GAP with dual PH domain-containing protein 1 Centaurin-alpha-1</fullName>
    </submittedName>
</protein>
<dbReference type="FunFam" id="2.30.29.30:FF:000099">
    <property type="entry name" value="Arf-GAP with dual PH domain-containing protein 1"/>
    <property type="match status" value="1"/>
</dbReference>
<dbReference type="Pfam" id="PF00169">
    <property type="entry name" value="PH"/>
    <property type="match status" value="1"/>
</dbReference>
<organism evidence="9 10">
    <name type="scientific">Larimichthys crocea</name>
    <name type="common">Large yellow croaker</name>
    <name type="synonym">Pseudosciaena crocea</name>
    <dbReference type="NCBI Taxonomy" id="215358"/>
    <lineage>
        <taxon>Eukaryota</taxon>
        <taxon>Metazoa</taxon>
        <taxon>Chordata</taxon>
        <taxon>Craniata</taxon>
        <taxon>Vertebrata</taxon>
        <taxon>Euteleostomi</taxon>
        <taxon>Actinopterygii</taxon>
        <taxon>Neopterygii</taxon>
        <taxon>Teleostei</taxon>
        <taxon>Neoteleostei</taxon>
        <taxon>Acanthomorphata</taxon>
        <taxon>Eupercaria</taxon>
        <taxon>Sciaenidae</taxon>
        <taxon>Larimichthys</taxon>
    </lineage>
</organism>
<dbReference type="PROSITE" id="PS50003">
    <property type="entry name" value="PH_DOMAIN"/>
    <property type="match status" value="1"/>
</dbReference>
<dbReference type="EMBL" id="REGW02000017">
    <property type="protein sequence ID" value="KAE8284532.1"/>
    <property type="molecule type" value="Genomic_DNA"/>
</dbReference>
<evidence type="ECO:0000256" key="5">
    <source>
        <dbReference type="PROSITE-ProRule" id="PRU00288"/>
    </source>
</evidence>
<gene>
    <name evidence="9" type="ORF">D5F01_LYC17865</name>
</gene>
<dbReference type="Gene3D" id="1.10.220.150">
    <property type="entry name" value="Arf GTPase activating protein"/>
    <property type="match status" value="1"/>
</dbReference>
<evidence type="ECO:0000256" key="2">
    <source>
        <dbReference type="ARBA" id="ARBA00022723"/>
    </source>
</evidence>
<evidence type="ECO:0000256" key="3">
    <source>
        <dbReference type="ARBA" id="ARBA00022771"/>
    </source>
</evidence>
<evidence type="ECO:0000259" key="8">
    <source>
        <dbReference type="PROSITE" id="PS50115"/>
    </source>
</evidence>
<evidence type="ECO:0000256" key="4">
    <source>
        <dbReference type="ARBA" id="ARBA00022833"/>
    </source>
</evidence>
<keyword evidence="1" id="KW-0343">GTPase activation</keyword>
<evidence type="ECO:0000256" key="6">
    <source>
        <dbReference type="SAM" id="MobiDB-lite"/>
    </source>
</evidence>
<feature type="domain" description="Arf-GAP" evidence="8">
    <location>
        <begin position="9"/>
        <end position="128"/>
    </location>
</feature>
<keyword evidence="2" id="KW-0479">Metal-binding</keyword>
<dbReference type="GO" id="GO:0005547">
    <property type="term" value="F:phosphatidylinositol-3,4,5-trisphosphate binding"/>
    <property type="evidence" value="ECO:0007669"/>
    <property type="project" value="TreeGrafter"/>
</dbReference>
<name>A0A6G0HZU4_LARCR</name>